<evidence type="ECO:0000313" key="3">
    <source>
        <dbReference type="Proteomes" id="UP001187192"/>
    </source>
</evidence>
<gene>
    <name evidence="2" type="ORF">TIFTF001_004416</name>
</gene>
<proteinExistence type="predicted"/>
<reference evidence="2" key="1">
    <citation type="submission" date="2023-07" db="EMBL/GenBank/DDBJ databases">
        <title>draft genome sequence of fig (Ficus carica).</title>
        <authorList>
            <person name="Takahashi T."/>
            <person name="Nishimura K."/>
        </authorList>
    </citation>
    <scope>NUCLEOTIDE SEQUENCE</scope>
</reference>
<protein>
    <submittedName>
        <fullName evidence="2">Uncharacterized protein</fullName>
    </submittedName>
</protein>
<keyword evidence="3" id="KW-1185">Reference proteome</keyword>
<comment type="caution">
    <text evidence="2">The sequence shown here is derived from an EMBL/GenBank/DDBJ whole genome shotgun (WGS) entry which is preliminary data.</text>
</comment>
<dbReference type="Proteomes" id="UP001187192">
    <property type="component" value="Unassembled WGS sequence"/>
</dbReference>
<name>A0AA87ZV63_FICCA</name>
<dbReference type="AlphaFoldDB" id="A0AA87ZV63"/>
<evidence type="ECO:0000256" key="1">
    <source>
        <dbReference type="SAM" id="MobiDB-lite"/>
    </source>
</evidence>
<feature type="region of interest" description="Disordered" evidence="1">
    <location>
        <begin position="33"/>
        <end position="70"/>
    </location>
</feature>
<dbReference type="EMBL" id="BTGU01000004">
    <property type="protein sequence ID" value="GMN33928.1"/>
    <property type="molecule type" value="Genomic_DNA"/>
</dbReference>
<sequence>MGQNSDHTGGYETLIAAVGGGVNGEIAILEGVGAKPKSHWGKGDHTRGEGGGRERGRETASGSGTLPYDA</sequence>
<organism evidence="2 3">
    <name type="scientific">Ficus carica</name>
    <name type="common">Common fig</name>
    <dbReference type="NCBI Taxonomy" id="3494"/>
    <lineage>
        <taxon>Eukaryota</taxon>
        <taxon>Viridiplantae</taxon>
        <taxon>Streptophyta</taxon>
        <taxon>Embryophyta</taxon>
        <taxon>Tracheophyta</taxon>
        <taxon>Spermatophyta</taxon>
        <taxon>Magnoliopsida</taxon>
        <taxon>eudicotyledons</taxon>
        <taxon>Gunneridae</taxon>
        <taxon>Pentapetalae</taxon>
        <taxon>rosids</taxon>
        <taxon>fabids</taxon>
        <taxon>Rosales</taxon>
        <taxon>Moraceae</taxon>
        <taxon>Ficeae</taxon>
        <taxon>Ficus</taxon>
    </lineage>
</organism>
<accession>A0AA87ZV63</accession>
<feature type="compositionally biased region" description="Basic and acidic residues" evidence="1">
    <location>
        <begin position="41"/>
        <end position="58"/>
    </location>
</feature>
<evidence type="ECO:0000313" key="2">
    <source>
        <dbReference type="EMBL" id="GMN33928.1"/>
    </source>
</evidence>